<dbReference type="GO" id="GO:0004499">
    <property type="term" value="F:N,N-dimethylaniline monooxygenase activity"/>
    <property type="evidence" value="ECO:0007669"/>
    <property type="project" value="InterPro"/>
</dbReference>
<comment type="similarity">
    <text evidence="2 8">Belongs to the FMO family.</text>
</comment>
<keyword evidence="3 8" id="KW-0285">Flavoprotein</keyword>
<accession>A0A5N4A8R0</accession>
<keyword evidence="5" id="KW-0521">NADP</keyword>
<comment type="caution">
    <text evidence="9">The sequence shown here is derived from an EMBL/GenBank/DDBJ whole genome shotgun (WGS) entry which is preliminary data.</text>
</comment>
<name>A0A5N4A8R0_PHOPY</name>
<sequence length="826" mass="94260">MRIAVVGAGPSGLVAAKYAIENGYVCDIFEQTGSLGGNWVYNENTNDVHVQSSVYKDLVTNIPKELMTYSDYHYPTTVKESYITHDQVLAYHHGYAEKFGLNKHIQYYTRVERITSIECDKWLLVVQNLETETETTGQYDCVFVCNGRFKDGFIPTIPGQSLFKGRQMHSHTFRVIDPYKEQSVLIVGGQHSGQDICGLICRIAKHVYVSSREVLQGVFPPNVSQKTEVTKFTEDGVVFGDGSVEHIDSVIYCTGYFYTCSFLTESCGVRVENNGVAPLYKQIVNIEHPTMFFIGLPYLGASNITFDLQVRFAMAAFQEKFKLPSKSEMLEEWDVFLQNKSKDNVPRKHTHRLGDGKSSTSYSEDLASTAKITRIPNVISKLYERVVLRNRARYYYRIIDDETFEEIIPSYEMQYHMKLRIAVIGAGPAGLVSAKYALQKSYECDVFEQTGSLGGNWVYSEGEGGSEVQSSIYKDLVVNVPKEIMTYSDHHYPITLKESYIAHHHVLEYYQSYAEMFGLNKIIMYHMRVTQVNPMEHNQWLLKVKNLKTNTETSTCYDCVFVCNGRFKDGYIPKIPGQNLFNGSQIHSHAFRVTDPYKGQRVLIVGGHHSGQDIATLICKVANHVYISSREELKVVVPDNLTQKPEVTGFTKCSALFNDGSMEQIDSVVYCSGYLYTCPFLTERCGVKVENNGIAPLYKQIVNIEHPTMFFIALPYVGIGPTTFDLQVRFAMELLEEKFKLPSKEAMLEEWEKFLEMKHKENVPKKHIHRIDNGRAAEIYAEDLAVTANVFKLPPVLFKIFERVLLKRDRMNYRIIDDENFEVTIP</sequence>
<proteinExistence type="inferred from homology"/>
<evidence type="ECO:0000313" key="10">
    <source>
        <dbReference type="Proteomes" id="UP000327044"/>
    </source>
</evidence>
<dbReference type="GO" id="GO:0050660">
    <property type="term" value="F:flavin adenine dinucleotide binding"/>
    <property type="evidence" value="ECO:0007669"/>
    <property type="project" value="InterPro"/>
</dbReference>
<evidence type="ECO:0000256" key="6">
    <source>
        <dbReference type="ARBA" id="ARBA00023002"/>
    </source>
</evidence>
<dbReference type="InParanoid" id="A0A5N4A8R0"/>
<evidence type="ECO:0000256" key="3">
    <source>
        <dbReference type="ARBA" id="ARBA00022630"/>
    </source>
</evidence>
<dbReference type="PANTHER" id="PTHR23023">
    <property type="entry name" value="DIMETHYLANILINE MONOOXYGENASE"/>
    <property type="match status" value="1"/>
</dbReference>
<organism evidence="9 10">
    <name type="scientific">Photinus pyralis</name>
    <name type="common">Common eastern firefly</name>
    <name type="synonym">Lampyris pyralis</name>
    <dbReference type="NCBI Taxonomy" id="7054"/>
    <lineage>
        <taxon>Eukaryota</taxon>
        <taxon>Metazoa</taxon>
        <taxon>Ecdysozoa</taxon>
        <taxon>Arthropoda</taxon>
        <taxon>Hexapoda</taxon>
        <taxon>Insecta</taxon>
        <taxon>Pterygota</taxon>
        <taxon>Neoptera</taxon>
        <taxon>Endopterygota</taxon>
        <taxon>Coleoptera</taxon>
        <taxon>Polyphaga</taxon>
        <taxon>Elateriformia</taxon>
        <taxon>Elateroidea</taxon>
        <taxon>Lampyridae</taxon>
        <taxon>Lampyrinae</taxon>
        <taxon>Photinus</taxon>
    </lineage>
</organism>
<dbReference type="InterPro" id="IPR050346">
    <property type="entry name" value="FMO-like"/>
</dbReference>
<dbReference type="EMBL" id="VVIM01000009">
    <property type="protein sequence ID" value="KAB0793702.1"/>
    <property type="molecule type" value="Genomic_DNA"/>
</dbReference>
<reference evidence="9 10" key="1">
    <citation type="journal article" date="2018" name="Elife">
        <title>Firefly genomes illuminate parallel origins of bioluminescence in beetles.</title>
        <authorList>
            <person name="Fallon T.R."/>
            <person name="Lower S.E."/>
            <person name="Chang C.H."/>
            <person name="Bessho-Uehara M."/>
            <person name="Martin G.J."/>
            <person name="Bewick A.J."/>
            <person name="Behringer M."/>
            <person name="Debat H.J."/>
            <person name="Wong I."/>
            <person name="Day J.C."/>
            <person name="Suvorov A."/>
            <person name="Silva C.J."/>
            <person name="Stanger-Hall K.F."/>
            <person name="Hall D.W."/>
            <person name="Schmitz R.J."/>
            <person name="Nelson D.R."/>
            <person name="Lewis S.M."/>
            <person name="Shigenobu S."/>
            <person name="Bybee S.M."/>
            <person name="Larracuente A.M."/>
            <person name="Oba Y."/>
            <person name="Weng J.K."/>
        </authorList>
    </citation>
    <scope>NUCLEOTIDE SEQUENCE [LARGE SCALE GENOMIC DNA]</scope>
    <source>
        <strain evidence="9">1611_PpyrPB1</strain>
        <tissue evidence="9">Whole body</tissue>
    </source>
</reference>
<keyword evidence="7 8" id="KW-0503">Monooxygenase</keyword>
<dbReference type="AlphaFoldDB" id="A0A5N4A8R0"/>
<dbReference type="SUPFAM" id="SSF51905">
    <property type="entry name" value="FAD/NAD(P)-binding domain"/>
    <property type="match status" value="4"/>
</dbReference>
<dbReference type="Gene3D" id="3.50.50.60">
    <property type="entry name" value="FAD/NAD(P)-binding domain"/>
    <property type="match status" value="4"/>
</dbReference>
<evidence type="ECO:0000256" key="2">
    <source>
        <dbReference type="ARBA" id="ARBA00009183"/>
    </source>
</evidence>
<dbReference type="PRINTS" id="PR00370">
    <property type="entry name" value="FMOXYGENASE"/>
</dbReference>
<keyword evidence="6 8" id="KW-0560">Oxidoreductase</keyword>
<dbReference type="GO" id="GO:0050661">
    <property type="term" value="F:NADP binding"/>
    <property type="evidence" value="ECO:0007669"/>
    <property type="project" value="InterPro"/>
</dbReference>
<keyword evidence="4 8" id="KW-0274">FAD</keyword>
<dbReference type="InterPro" id="IPR020946">
    <property type="entry name" value="Flavin_mOase-like"/>
</dbReference>
<dbReference type="FunFam" id="3.50.50.60:FF:000138">
    <property type="entry name" value="Flavin-containing monooxygenase"/>
    <property type="match status" value="2"/>
</dbReference>
<evidence type="ECO:0000256" key="8">
    <source>
        <dbReference type="RuleBase" id="RU361177"/>
    </source>
</evidence>
<dbReference type="EC" id="1.-.-.-" evidence="8"/>
<evidence type="ECO:0000256" key="5">
    <source>
        <dbReference type="ARBA" id="ARBA00022857"/>
    </source>
</evidence>
<comment type="cofactor">
    <cofactor evidence="1 8">
        <name>FAD</name>
        <dbReference type="ChEBI" id="CHEBI:57692"/>
    </cofactor>
</comment>
<evidence type="ECO:0000256" key="7">
    <source>
        <dbReference type="ARBA" id="ARBA00023033"/>
    </source>
</evidence>
<dbReference type="Proteomes" id="UP000327044">
    <property type="component" value="Unassembled WGS sequence"/>
</dbReference>
<keyword evidence="10" id="KW-1185">Reference proteome</keyword>
<evidence type="ECO:0000256" key="4">
    <source>
        <dbReference type="ARBA" id="ARBA00022827"/>
    </source>
</evidence>
<dbReference type="InterPro" id="IPR036188">
    <property type="entry name" value="FAD/NAD-bd_sf"/>
</dbReference>
<gene>
    <name evidence="9" type="ORF">PPYR_13322</name>
</gene>
<protein>
    <recommendedName>
        <fullName evidence="8">Flavin-containing monooxygenase</fullName>
        <ecNumber evidence="8">1.-.-.-</ecNumber>
    </recommendedName>
</protein>
<evidence type="ECO:0000313" key="9">
    <source>
        <dbReference type="EMBL" id="KAB0793702.1"/>
    </source>
</evidence>
<dbReference type="Pfam" id="PF00743">
    <property type="entry name" value="FMO-like"/>
    <property type="match status" value="4"/>
</dbReference>
<evidence type="ECO:0000256" key="1">
    <source>
        <dbReference type="ARBA" id="ARBA00001974"/>
    </source>
</evidence>
<dbReference type="InterPro" id="IPR000960">
    <property type="entry name" value="Flavin_mOase"/>
</dbReference>